<dbReference type="GO" id="GO:0003676">
    <property type="term" value="F:nucleic acid binding"/>
    <property type="evidence" value="ECO:0007669"/>
    <property type="project" value="InterPro"/>
</dbReference>
<keyword evidence="5" id="KW-1185">Reference proteome</keyword>
<dbReference type="PANTHER" id="PTHR30255">
    <property type="entry name" value="SINGLE-STRANDED-DNA-SPECIFIC EXONUCLEASE RECJ"/>
    <property type="match status" value="1"/>
</dbReference>
<reference evidence="4 5" key="1">
    <citation type="journal article" date="2015" name="Int. J. Syst. Evol. Microbiol.">
        <title>M ethanocaldococcus bathoardescens sp. nov., a hyperthermophilic methanogen isolated from a volcanically active deep-sea hydrothermal vent.</title>
        <authorList>
            <person name="Stewart L.C."/>
            <person name="Jung J.H."/>
            <person name="Kim Y.T."/>
            <person name="Kwon S.W."/>
            <person name="Park C.S."/>
            <person name="Holden J.F."/>
        </authorList>
    </citation>
    <scope>NUCLEOTIDE SEQUENCE [LARGE SCALE GENOMIC DNA]</scope>
    <source>
        <strain evidence="4 5">JH146</strain>
    </source>
</reference>
<gene>
    <name evidence="4" type="ORF">JH146_1261</name>
</gene>
<feature type="coiled-coil region" evidence="1">
    <location>
        <begin position="338"/>
        <end position="365"/>
    </location>
</feature>
<dbReference type="RefSeq" id="WP_048202216.1">
    <property type="nucleotide sequence ID" value="NZ_CP009149.1"/>
</dbReference>
<dbReference type="GeneID" id="24891880"/>
<feature type="domain" description="DDH" evidence="2">
    <location>
        <begin position="21"/>
        <end position="147"/>
    </location>
</feature>
<keyword evidence="1" id="KW-0175">Coiled coil</keyword>
<name>A0A076LHZ3_9EURY</name>
<dbReference type="EMBL" id="CP009149">
    <property type="protein sequence ID" value="AIJ06103.1"/>
    <property type="molecule type" value="Genomic_DNA"/>
</dbReference>
<accession>A0A076LHZ3</accession>
<protein>
    <submittedName>
        <fullName evidence="4">Phosphoesterase RecJ domain protein</fullName>
    </submittedName>
</protein>
<dbReference type="Pfam" id="PF02272">
    <property type="entry name" value="DHHA1"/>
    <property type="match status" value="1"/>
</dbReference>
<evidence type="ECO:0000259" key="3">
    <source>
        <dbReference type="Pfam" id="PF02272"/>
    </source>
</evidence>
<dbReference type="SUPFAM" id="SSF64182">
    <property type="entry name" value="DHH phosphoesterases"/>
    <property type="match status" value="1"/>
</dbReference>
<dbReference type="STRING" id="1301915.JH146_1261"/>
<dbReference type="InterPro" id="IPR001667">
    <property type="entry name" value="DDH_dom"/>
</dbReference>
<dbReference type="Proteomes" id="UP000028781">
    <property type="component" value="Chromosome"/>
</dbReference>
<dbReference type="InterPro" id="IPR053584">
    <property type="entry name" value="RecJ_exonuclease"/>
</dbReference>
<dbReference type="Gene3D" id="3.10.310.30">
    <property type="match status" value="1"/>
</dbReference>
<dbReference type="Gene3D" id="3.90.1640.30">
    <property type="match status" value="1"/>
</dbReference>
<proteinExistence type="predicted"/>
<dbReference type="HOGENOM" id="CLU_042622_0_0_2"/>
<evidence type="ECO:0000259" key="2">
    <source>
        <dbReference type="Pfam" id="PF01368"/>
    </source>
</evidence>
<feature type="domain" description="DHHA1" evidence="3">
    <location>
        <begin position="369"/>
        <end position="465"/>
    </location>
</feature>
<sequence length="469" mass="53744">MENWIELKKGAKVLEKNKNNKILIVTHIDTDGLTSRAILQKLAERLNLDADFMFLKQITIETINDIPFEDYDLIIFADLGSGQLKMIKEKLDELNLSDKKNKIIILDHHQPEEIKIPETIVHINPLTIGKSGAEICGAGVSYLFAKTINNEWIDLAKYAVLGAVGDIQNIEGKLTGLNRKILSDAIMSGDIKVATDLQMYGRQTRPLFVSMRYWADIRTDLLNNDSRIIKYIQYINKKYGIEINPTMRIAEIPFEYKKIIGNELLIKCLNYVPNHWTPYVPKVIFGEVYEFRYEEFGSPLRDLEEFSTCINACSRYGDYETALNVLMGDKGKYYSRMLSNLRKHRNNLREALEHVKNDVEIIQKENFQYFETDKIMPNIIGIVAGMSYSIEEVDWMKPIFAITEDDNGYKVSARCPKLLCFAEDVNLAKAIKYASEKVNGSGGGHKFACGAYIPDNKREFIKYIEIALK</sequence>
<dbReference type="KEGG" id="mjh:JH146_1261"/>
<dbReference type="Pfam" id="PF01368">
    <property type="entry name" value="DHH"/>
    <property type="match status" value="1"/>
</dbReference>
<evidence type="ECO:0000313" key="4">
    <source>
        <dbReference type="EMBL" id="AIJ06103.1"/>
    </source>
</evidence>
<dbReference type="InterPro" id="IPR051673">
    <property type="entry name" value="SSDNA_exonuclease_RecJ"/>
</dbReference>
<evidence type="ECO:0000256" key="1">
    <source>
        <dbReference type="SAM" id="Coils"/>
    </source>
</evidence>
<evidence type="ECO:0000313" key="5">
    <source>
        <dbReference type="Proteomes" id="UP000028781"/>
    </source>
</evidence>
<dbReference type="NCBIfam" id="NF040701">
    <property type="entry name" value="RecJ_Meth"/>
    <property type="match status" value="1"/>
</dbReference>
<dbReference type="OrthoDB" id="36101at2157"/>
<organism evidence="4 5">
    <name type="scientific">Methanocaldococcus bathoardescens</name>
    <dbReference type="NCBI Taxonomy" id="1301915"/>
    <lineage>
        <taxon>Archaea</taxon>
        <taxon>Methanobacteriati</taxon>
        <taxon>Methanobacteriota</taxon>
        <taxon>Methanomada group</taxon>
        <taxon>Methanococci</taxon>
        <taxon>Methanococcales</taxon>
        <taxon>Methanocaldococcaceae</taxon>
        <taxon>Methanocaldococcus</taxon>
    </lineage>
</organism>
<dbReference type="AlphaFoldDB" id="A0A076LHZ3"/>
<dbReference type="InterPro" id="IPR038763">
    <property type="entry name" value="DHH_sf"/>
</dbReference>
<dbReference type="GO" id="GO:0004527">
    <property type="term" value="F:exonuclease activity"/>
    <property type="evidence" value="ECO:0007669"/>
    <property type="project" value="UniProtKB-KW"/>
</dbReference>
<dbReference type="PANTHER" id="PTHR30255:SF3">
    <property type="entry name" value="SINGLE-STRANDED-DNA-SPECIFIC EXONUCLEASE RECJ"/>
    <property type="match status" value="1"/>
</dbReference>
<dbReference type="InterPro" id="IPR003156">
    <property type="entry name" value="DHHA1_dom"/>
</dbReference>